<feature type="transmembrane region" description="Helical" evidence="1">
    <location>
        <begin position="59"/>
        <end position="77"/>
    </location>
</feature>
<keyword evidence="1" id="KW-0472">Membrane</keyword>
<organism evidence="2 3">
    <name type="scientific">Candidatus Staskawiczbacteria bacterium CG10_big_fil_rev_8_21_14_0_10_38_10</name>
    <dbReference type="NCBI Taxonomy" id="1974891"/>
    <lineage>
        <taxon>Bacteria</taxon>
        <taxon>Candidatus Staskawicziibacteriota</taxon>
    </lineage>
</organism>
<evidence type="ECO:0000313" key="3">
    <source>
        <dbReference type="Proteomes" id="UP000236946"/>
    </source>
</evidence>
<gene>
    <name evidence="2" type="ORF">COU98_01070</name>
</gene>
<sequence length="208" mass="24451">MLTVSAAFWFVLALLFAAMEVESEGKYGWAEKAPTWYRTTGIAGKLYGLFMGGKPMTGYHIFTFFLSLLVFHIPFFAGKEWSPPKELEAVGLWFAWSCIWDYLWFVLNPYYGVKNFKRTKVWWHAKSWWFMGIIPADYLFGWGFSVALVGLAGWISKDFKILANHLWLLAMFVAFTVFTILVIAPLYQKWYWLMRRKDDRNKTDIFHA</sequence>
<dbReference type="EMBL" id="PFEN01000018">
    <property type="protein sequence ID" value="PJE69609.1"/>
    <property type="molecule type" value="Genomic_DNA"/>
</dbReference>
<proteinExistence type="predicted"/>
<evidence type="ECO:0000256" key="1">
    <source>
        <dbReference type="SAM" id="Phobius"/>
    </source>
</evidence>
<feature type="transmembrane region" description="Helical" evidence="1">
    <location>
        <begin position="166"/>
        <end position="187"/>
    </location>
</feature>
<accession>A0A2H9T1P4</accession>
<feature type="transmembrane region" description="Helical" evidence="1">
    <location>
        <begin position="89"/>
        <end position="107"/>
    </location>
</feature>
<comment type="caution">
    <text evidence="2">The sequence shown here is derived from an EMBL/GenBank/DDBJ whole genome shotgun (WGS) entry which is preliminary data.</text>
</comment>
<dbReference type="Proteomes" id="UP000236946">
    <property type="component" value="Unassembled WGS sequence"/>
</dbReference>
<evidence type="ECO:0000313" key="2">
    <source>
        <dbReference type="EMBL" id="PJE69609.1"/>
    </source>
</evidence>
<name>A0A2H9T1P4_9BACT</name>
<protein>
    <submittedName>
        <fullName evidence="2">Uncharacterized protein</fullName>
    </submittedName>
</protein>
<dbReference type="AlphaFoldDB" id="A0A2H9T1P4"/>
<keyword evidence="1" id="KW-0812">Transmembrane</keyword>
<reference evidence="3" key="1">
    <citation type="submission" date="2017-09" db="EMBL/GenBank/DDBJ databases">
        <title>Depth-based differentiation of microbial function through sediment-hosted aquifers and enrichment of novel symbionts in the deep terrestrial subsurface.</title>
        <authorList>
            <person name="Probst A.J."/>
            <person name="Ladd B."/>
            <person name="Jarett J.K."/>
            <person name="Geller-Mcgrath D.E."/>
            <person name="Sieber C.M.K."/>
            <person name="Emerson J.B."/>
            <person name="Anantharaman K."/>
            <person name="Thomas B.C."/>
            <person name="Malmstrom R."/>
            <person name="Stieglmeier M."/>
            <person name="Klingl A."/>
            <person name="Woyke T."/>
            <person name="Ryan C.M."/>
            <person name="Banfield J.F."/>
        </authorList>
    </citation>
    <scope>NUCLEOTIDE SEQUENCE [LARGE SCALE GENOMIC DNA]</scope>
</reference>
<feature type="transmembrane region" description="Helical" evidence="1">
    <location>
        <begin position="127"/>
        <end position="154"/>
    </location>
</feature>
<keyword evidence="1" id="KW-1133">Transmembrane helix</keyword>